<comment type="subcellular location">
    <subcellularLocation>
        <location evidence="1">Membrane</location>
        <topology evidence="1">Multi-pass membrane protein</topology>
    </subcellularLocation>
</comment>
<feature type="domain" description="Major facilitator superfamily (MFS) profile" evidence="6">
    <location>
        <begin position="31"/>
        <end position="449"/>
    </location>
</feature>
<dbReference type="InterPro" id="IPR011701">
    <property type="entry name" value="MFS"/>
</dbReference>
<evidence type="ECO:0000256" key="2">
    <source>
        <dbReference type="ARBA" id="ARBA00022692"/>
    </source>
</evidence>
<dbReference type="GO" id="GO:0046943">
    <property type="term" value="F:carboxylic acid transmembrane transporter activity"/>
    <property type="evidence" value="ECO:0007669"/>
    <property type="project" value="TreeGrafter"/>
</dbReference>
<accession>A0A4R1NRN0</accession>
<feature type="transmembrane region" description="Helical" evidence="5">
    <location>
        <begin position="109"/>
        <end position="134"/>
    </location>
</feature>
<organism evidence="7 8">
    <name type="scientific">Sodalis ligni</name>
    <dbReference type="NCBI Taxonomy" id="2697027"/>
    <lineage>
        <taxon>Bacteria</taxon>
        <taxon>Pseudomonadati</taxon>
        <taxon>Pseudomonadota</taxon>
        <taxon>Gammaproteobacteria</taxon>
        <taxon>Enterobacterales</taxon>
        <taxon>Bruguierivoracaceae</taxon>
        <taxon>Sodalis</taxon>
    </lineage>
</organism>
<evidence type="ECO:0000256" key="3">
    <source>
        <dbReference type="ARBA" id="ARBA00022989"/>
    </source>
</evidence>
<evidence type="ECO:0000313" key="7">
    <source>
        <dbReference type="EMBL" id="TCL07446.1"/>
    </source>
</evidence>
<feature type="transmembrane region" description="Helical" evidence="5">
    <location>
        <begin position="198"/>
        <end position="215"/>
    </location>
</feature>
<feature type="transmembrane region" description="Helical" evidence="5">
    <location>
        <begin position="264"/>
        <end position="285"/>
    </location>
</feature>
<name>A0A4R1NRN0_9GAMM</name>
<feature type="transmembrane region" description="Helical" evidence="5">
    <location>
        <begin position="387"/>
        <end position="413"/>
    </location>
</feature>
<dbReference type="Proteomes" id="UP000294555">
    <property type="component" value="Unassembled WGS sequence"/>
</dbReference>
<evidence type="ECO:0000256" key="5">
    <source>
        <dbReference type="SAM" id="Phobius"/>
    </source>
</evidence>
<proteinExistence type="predicted"/>
<evidence type="ECO:0000259" key="6">
    <source>
        <dbReference type="PROSITE" id="PS50850"/>
    </source>
</evidence>
<evidence type="ECO:0000256" key="1">
    <source>
        <dbReference type="ARBA" id="ARBA00004141"/>
    </source>
</evidence>
<dbReference type="InterPro" id="IPR020846">
    <property type="entry name" value="MFS_dom"/>
</dbReference>
<dbReference type="GO" id="GO:0005886">
    <property type="term" value="C:plasma membrane"/>
    <property type="evidence" value="ECO:0007669"/>
    <property type="project" value="TreeGrafter"/>
</dbReference>
<keyword evidence="4 5" id="KW-0472">Membrane</keyword>
<dbReference type="InterPro" id="IPR000849">
    <property type="entry name" value="Sugar_P_transporter"/>
</dbReference>
<feature type="transmembrane region" description="Helical" evidence="5">
    <location>
        <begin position="69"/>
        <end position="89"/>
    </location>
</feature>
<reference evidence="7 8" key="1">
    <citation type="submission" date="2019-02" db="EMBL/GenBank/DDBJ databases">
        <title>Investigation of anaerobic lignin degradation for improved lignocellulosic biofuels.</title>
        <authorList>
            <person name="Deangelis K."/>
        </authorList>
    </citation>
    <scope>NUCLEOTIDE SEQUENCE [LARGE SCALE GENOMIC DNA]</scope>
    <source>
        <strain evidence="7 8">159R</strain>
    </source>
</reference>
<dbReference type="PANTHER" id="PTHR23508:SF10">
    <property type="entry name" value="CARBOXYLIC ACID TRANSPORTER PROTEIN HOMOLOG"/>
    <property type="match status" value="1"/>
</dbReference>
<dbReference type="EMBL" id="SJOI01000001">
    <property type="protein sequence ID" value="TCL07446.1"/>
    <property type="molecule type" value="Genomic_DNA"/>
</dbReference>
<sequence length="472" mass="51381">MSTPNISSTARSAPQPAKRAGFFSRIGGRYSWTAMIYLWLIYAMNTNMRQWIQIVQPSLVEEFKLTPSAIGFYSGLLTIALGISGIILSPWLDRGGHGWARKYRHLPIVLVYTFFSILTGIGPLTSVFMAVFIFQVIKNLASGVGEAAEVTTVAEWWPLERRGFAQGLHHTGFPWGSLLGGLAISVILGTFGSDRWRYVFLLLPWIVLVFTFLFWRFSNRENYAGFVRDTLDRGLTPPLREDADGAAIHAAPGAFWRALANPNILVSSLASGLANFSLMALSFWLPLYLAFISHFSFANVAWLSVLFTITGGVGQVMWGAISDWLGRKYSLILMFLWLTMGYALFYFAGVSIPVLVAVQLLAGMATHGIYPVLYAMASDSCEEGTVAIANGLNLGGLIIGGLGPIAVGAIIEAGGGYASATGFELSLYVIAGPMALAAVMIALFTRETSGRFRHHDRALVSAKSCFKGRLGK</sequence>
<protein>
    <submittedName>
        <fullName evidence="7">Sugar phosphate permease</fullName>
    </submittedName>
</protein>
<feature type="transmembrane region" description="Helical" evidence="5">
    <location>
        <begin position="30"/>
        <end position="48"/>
    </location>
</feature>
<keyword evidence="2 5" id="KW-0812">Transmembrane</keyword>
<gene>
    <name evidence="7" type="ORF">EZJ58_5772</name>
</gene>
<dbReference type="PROSITE" id="PS50850">
    <property type="entry name" value="MFS"/>
    <property type="match status" value="1"/>
</dbReference>
<feature type="transmembrane region" description="Helical" evidence="5">
    <location>
        <begin position="329"/>
        <end position="348"/>
    </location>
</feature>
<keyword evidence="8" id="KW-1185">Reference proteome</keyword>
<dbReference type="InterPro" id="IPR036259">
    <property type="entry name" value="MFS_trans_sf"/>
</dbReference>
<feature type="transmembrane region" description="Helical" evidence="5">
    <location>
        <begin position="425"/>
        <end position="444"/>
    </location>
</feature>
<dbReference type="PIRSF" id="PIRSF002808">
    <property type="entry name" value="Hexose_phosphate_transp"/>
    <property type="match status" value="1"/>
</dbReference>
<dbReference type="RefSeq" id="WP_165934269.1">
    <property type="nucleotide sequence ID" value="NZ_SJOI01000001.1"/>
</dbReference>
<dbReference type="PANTHER" id="PTHR23508">
    <property type="entry name" value="CARBOXYLIC ACID TRANSPORTER PROTEIN HOMOLOG"/>
    <property type="match status" value="1"/>
</dbReference>
<dbReference type="Pfam" id="PF07690">
    <property type="entry name" value="MFS_1"/>
    <property type="match status" value="1"/>
</dbReference>
<dbReference type="AlphaFoldDB" id="A0A4R1NRN0"/>
<keyword evidence="3 5" id="KW-1133">Transmembrane helix</keyword>
<evidence type="ECO:0000256" key="4">
    <source>
        <dbReference type="ARBA" id="ARBA00023136"/>
    </source>
</evidence>
<dbReference type="SUPFAM" id="SSF103473">
    <property type="entry name" value="MFS general substrate transporter"/>
    <property type="match status" value="1"/>
</dbReference>
<dbReference type="Gene3D" id="1.20.1250.20">
    <property type="entry name" value="MFS general substrate transporter like domains"/>
    <property type="match status" value="2"/>
</dbReference>
<feature type="transmembrane region" description="Helical" evidence="5">
    <location>
        <begin position="354"/>
        <end position="375"/>
    </location>
</feature>
<evidence type="ECO:0000313" key="8">
    <source>
        <dbReference type="Proteomes" id="UP000294555"/>
    </source>
</evidence>
<feature type="transmembrane region" description="Helical" evidence="5">
    <location>
        <begin position="291"/>
        <end position="317"/>
    </location>
</feature>
<comment type="caution">
    <text evidence="7">The sequence shown here is derived from an EMBL/GenBank/DDBJ whole genome shotgun (WGS) entry which is preliminary data.</text>
</comment>